<evidence type="ECO:0000256" key="7">
    <source>
        <dbReference type="ARBA" id="ARBA00023065"/>
    </source>
</evidence>
<dbReference type="NCBIfam" id="NF001843">
    <property type="entry name" value="PRK00567.1-4"/>
    <property type="match status" value="1"/>
</dbReference>
<proteinExistence type="inferred from homology"/>
<keyword evidence="9 10" id="KW-0407">Ion channel</keyword>
<dbReference type="AlphaFoldDB" id="A0A7G5XMY1"/>
<comment type="function">
    <text evidence="10">Channel that opens in response to stretch forces in the membrane lipid bilayer. May participate in the regulation of osmotic pressure changes within the cell.</text>
</comment>
<feature type="transmembrane region" description="Helical" evidence="10">
    <location>
        <begin position="66"/>
        <end position="87"/>
    </location>
</feature>
<evidence type="ECO:0000256" key="2">
    <source>
        <dbReference type="ARBA" id="ARBA00007254"/>
    </source>
</evidence>
<keyword evidence="4 10" id="KW-1003">Cell membrane</keyword>
<evidence type="ECO:0000256" key="1">
    <source>
        <dbReference type="ARBA" id="ARBA00004651"/>
    </source>
</evidence>
<dbReference type="KEGG" id="lacs:H4075_18595"/>
<dbReference type="GO" id="GO:0005886">
    <property type="term" value="C:plasma membrane"/>
    <property type="evidence" value="ECO:0007669"/>
    <property type="project" value="UniProtKB-SubCell"/>
</dbReference>
<comment type="subcellular location">
    <subcellularLocation>
        <location evidence="1 10">Cell membrane</location>
        <topology evidence="1 10">Multi-pass membrane protein</topology>
    </subcellularLocation>
</comment>
<dbReference type="Proteomes" id="UP000515344">
    <property type="component" value="Chromosome"/>
</dbReference>
<dbReference type="EMBL" id="CP060007">
    <property type="protein sequence ID" value="QNA46834.1"/>
    <property type="molecule type" value="Genomic_DNA"/>
</dbReference>
<dbReference type="PRINTS" id="PR01264">
    <property type="entry name" value="MECHCHANNEL"/>
</dbReference>
<dbReference type="NCBIfam" id="TIGR00220">
    <property type="entry name" value="mscL"/>
    <property type="match status" value="1"/>
</dbReference>
<comment type="similarity">
    <text evidence="2 10">Belongs to the MscL family.</text>
</comment>
<evidence type="ECO:0000256" key="9">
    <source>
        <dbReference type="ARBA" id="ARBA00023303"/>
    </source>
</evidence>
<keyword evidence="6 10" id="KW-1133">Transmembrane helix</keyword>
<accession>A0A7G5XMY1</accession>
<dbReference type="HAMAP" id="MF_00115">
    <property type="entry name" value="MscL"/>
    <property type="match status" value="1"/>
</dbReference>
<comment type="subunit">
    <text evidence="10">Homopentamer.</text>
</comment>
<dbReference type="PANTHER" id="PTHR30266">
    <property type="entry name" value="MECHANOSENSITIVE CHANNEL MSCL"/>
    <property type="match status" value="1"/>
</dbReference>
<keyword evidence="8 10" id="KW-0472">Membrane</keyword>
<sequence length="121" mass="12866">MLKEFKDFAMKGNVVDLAVGVIIGGAFGAIVGAVVDHILMPIVGIITGGVNFDTLSIKVGEAELKYGMAISAAVKFIIIAFFLFLVIKAINKMKKAEPPAPPAATPEDIVLLREIRDALKK</sequence>
<dbReference type="InterPro" id="IPR001185">
    <property type="entry name" value="MS_channel"/>
</dbReference>
<gene>
    <name evidence="10 11" type="primary">mscL</name>
    <name evidence="11" type="ORF">H4075_18595</name>
</gene>
<evidence type="ECO:0000256" key="3">
    <source>
        <dbReference type="ARBA" id="ARBA00022448"/>
    </source>
</evidence>
<feature type="transmembrane region" description="Helical" evidence="10">
    <location>
        <begin position="21"/>
        <end position="46"/>
    </location>
</feature>
<dbReference type="SUPFAM" id="SSF81330">
    <property type="entry name" value="Gated mechanosensitive channel"/>
    <property type="match status" value="1"/>
</dbReference>
<dbReference type="Gene3D" id="1.10.1200.120">
    <property type="entry name" value="Large-conductance mechanosensitive channel, MscL, domain 1"/>
    <property type="match status" value="1"/>
</dbReference>
<dbReference type="InterPro" id="IPR019823">
    <property type="entry name" value="Mechanosensitive_channel_CS"/>
</dbReference>
<dbReference type="InterPro" id="IPR037673">
    <property type="entry name" value="MSC/AndL"/>
</dbReference>
<keyword evidence="12" id="KW-1185">Reference proteome</keyword>
<name>A0A7G5XMY1_9BACT</name>
<protein>
    <recommendedName>
        <fullName evidence="10">Large-conductance mechanosensitive channel</fullName>
    </recommendedName>
</protein>
<organism evidence="11 12">
    <name type="scientific">Lacibacter sediminis</name>
    <dbReference type="NCBI Taxonomy" id="2760713"/>
    <lineage>
        <taxon>Bacteria</taxon>
        <taxon>Pseudomonadati</taxon>
        <taxon>Bacteroidota</taxon>
        <taxon>Chitinophagia</taxon>
        <taxon>Chitinophagales</taxon>
        <taxon>Chitinophagaceae</taxon>
        <taxon>Lacibacter</taxon>
    </lineage>
</organism>
<dbReference type="PROSITE" id="PS01327">
    <property type="entry name" value="MSCL"/>
    <property type="match status" value="1"/>
</dbReference>
<evidence type="ECO:0000256" key="10">
    <source>
        <dbReference type="HAMAP-Rule" id="MF_00115"/>
    </source>
</evidence>
<reference evidence="12" key="1">
    <citation type="submission" date="2020-08" db="EMBL/GenBank/DDBJ databases">
        <title>Lacibacter sp. S13-6-6 genome sequencing.</title>
        <authorList>
            <person name="Jin L."/>
        </authorList>
    </citation>
    <scope>NUCLEOTIDE SEQUENCE [LARGE SCALE GENOMIC DNA]</scope>
    <source>
        <strain evidence="12">S13-6-6</strain>
    </source>
</reference>
<evidence type="ECO:0000256" key="8">
    <source>
        <dbReference type="ARBA" id="ARBA00023136"/>
    </source>
</evidence>
<evidence type="ECO:0000256" key="4">
    <source>
        <dbReference type="ARBA" id="ARBA00022475"/>
    </source>
</evidence>
<keyword evidence="3 10" id="KW-0813">Transport</keyword>
<dbReference type="PANTHER" id="PTHR30266:SF2">
    <property type="entry name" value="LARGE-CONDUCTANCE MECHANOSENSITIVE CHANNEL"/>
    <property type="match status" value="1"/>
</dbReference>
<dbReference type="Pfam" id="PF01741">
    <property type="entry name" value="MscL"/>
    <property type="match status" value="1"/>
</dbReference>
<dbReference type="InterPro" id="IPR036019">
    <property type="entry name" value="MscL_channel"/>
</dbReference>
<evidence type="ECO:0000313" key="11">
    <source>
        <dbReference type="EMBL" id="QNA46834.1"/>
    </source>
</evidence>
<evidence type="ECO:0000256" key="6">
    <source>
        <dbReference type="ARBA" id="ARBA00022989"/>
    </source>
</evidence>
<keyword evidence="5 10" id="KW-0812">Transmembrane</keyword>
<evidence type="ECO:0000256" key="5">
    <source>
        <dbReference type="ARBA" id="ARBA00022692"/>
    </source>
</evidence>
<keyword evidence="7 10" id="KW-0406">Ion transport</keyword>
<evidence type="ECO:0000313" key="12">
    <source>
        <dbReference type="Proteomes" id="UP000515344"/>
    </source>
</evidence>
<dbReference type="GO" id="GO:0008381">
    <property type="term" value="F:mechanosensitive monoatomic ion channel activity"/>
    <property type="evidence" value="ECO:0007669"/>
    <property type="project" value="UniProtKB-UniRule"/>
</dbReference>